<organism evidence="3">
    <name type="scientific">Tolypothrix bouteillei VB521301</name>
    <dbReference type="NCBI Taxonomy" id="1479485"/>
    <lineage>
        <taxon>Bacteria</taxon>
        <taxon>Bacillati</taxon>
        <taxon>Cyanobacteriota</taxon>
        <taxon>Cyanophyceae</taxon>
        <taxon>Nostocales</taxon>
        <taxon>Tolypothrichaceae</taxon>
        <taxon>Tolypothrix</taxon>
    </lineage>
</organism>
<protein>
    <submittedName>
        <fullName evidence="3">Uncharacterized protein</fullName>
    </submittedName>
</protein>
<name>A0A0C1N569_9CYAN</name>
<dbReference type="OrthoDB" id="487454at2"/>
<evidence type="ECO:0000313" key="4">
    <source>
        <dbReference type="Proteomes" id="UP000029738"/>
    </source>
</evidence>
<accession>A0A0C1N569</accession>
<keyword evidence="4" id="KW-1185">Reference proteome</keyword>
<evidence type="ECO:0000313" key="3">
    <source>
        <dbReference type="EMBL" id="KIE07606.1"/>
    </source>
</evidence>
<dbReference type="EMBL" id="JHEG02000059">
    <property type="protein sequence ID" value="KIE07606.1"/>
    <property type="molecule type" value="Genomic_DNA"/>
</dbReference>
<dbReference type="AlphaFoldDB" id="A0A0C1N569"/>
<evidence type="ECO:0000313" key="1">
    <source>
        <dbReference type="EMBL" id="KAF3888904.1"/>
    </source>
</evidence>
<proteinExistence type="predicted"/>
<gene>
    <name evidence="3" type="ORF">DA73_0241915</name>
    <name evidence="2" type="ORF">DA73_0245605</name>
    <name evidence="1" type="ORF">DA73_0400028040</name>
</gene>
<dbReference type="RefSeq" id="WP_038090405.1">
    <property type="nucleotide sequence ID" value="NZ_JHEG04000001.1"/>
</dbReference>
<evidence type="ECO:0000313" key="2">
    <source>
        <dbReference type="EMBL" id="KIE06330.1"/>
    </source>
</evidence>
<dbReference type="EMBL" id="JHEG02000069">
    <property type="protein sequence ID" value="KIE06330.1"/>
    <property type="molecule type" value="Genomic_DNA"/>
</dbReference>
<dbReference type="Proteomes" id="UP000029738">
    <property type="component" value="Unassembled WGS sequence"/>
</dbReference>
<reference evidence="3" key="1">
    <citation type="journal article" date="2015" name="Genome Announc.">
        <title>Draft Genome Sequence of Tolypothrix boutellei Strain VB521301.</title>
        <authorList>
            <person name="Chandrababunaidu M.M."/>
            <person name="Singh D."/>
            <person name="Sen D."/>
            <person name="Bhan S."/>
            <person name="Das S."/>
            <person name="Gupta A."/>
            <person name="Adhikary S.P."/>
            <person name="Tripathy S."/>
        </authorList>
    </citation>
    <scope>NUCLEOTIDE SEQUENCE</scope>
    <source>
        <strain evidence="3">VB521301</strain>
    </source>
</reference>
<sequence>MIISDLNYLEVATEATVVGGLTFNKALVSNTTANSTFTNTSVVNDIFNKYANISIKSSVTGNSGSVAFDNEAVGNNTNTQAAISQLVVAGQVSSQSGLIVAAAN</sequence>
<dbReference type="EMBL" id="JHEG04000001">
    <property type="protein sequence ID" value="KAF3888904.1"/>
    <property type="molecule type" value="Genomic_DNA"/>
</dbReference>
<reference evidence="1" key="2">
    <citation type="submission" date="2019-11" db="EMBL/GenBank/DDBJ databases">
        <title>Improved Assembly of Tolypothrix boutellei genome.</title>
        <authorList>
            <person name="Sarangi A.N."/>
            <person name="Mukherjee M."/>
            <person name="Ghosh S."/>
            <person name="Singh D."/>
            <person name="Das A."/>
            <person name="Kant S."/>
            <person name="Prusty A."/>
            <person name="Tripathy S."/>
        </authorList>
    </citation>
    <scope>NUCLEOTIDE SEQUENCE</scope>
    <source>
        <strain evidence="1">VB521301</strain>
    </source>
</reference>
<comment type="caution">
    <text evidence="3">The sequence shown here is derived from an EMBL/GenBank/DDBJ whole genome shotgun (WGS) entry which is preliminary data.</text>
</comment>